<dbReference type="EMBL" id="JACHJU010000007">
    <property type="protein sequence ID" value="MBB4944107.1"/>
    <property type="molecule type" value="Genomic_DNA"/>
</dbReference>
<evidence type="ECO:0000313" key="2">
    <source>
        <dbReference type="EMBL" id="MBB4944107.1"/>
    </source>
</evidence>
<comment type="caution">
    <text evidence="2">The sequence shown here is derived from an EMBL/GenBank/DDBJ whole genome shotgun (WGS) entry which is preliminary data.</text>
</comment>
<keyword evidence="3" id="KW-1185">Reference proteome</keyword>
<reference evidence="2 3" key="1">
    <citation type="submission" date="2020-08" db="EMBL/GenBank/DDBJ databases">
        <title>Sequencing the genomes of 1000 actinobacteria strains.</title>
        <authorList>
            <person name="Klenk H.-P."/>
        </authorList>
    </citation>
    <scope>NUCLEOTIDE SEQUENCE [LARGE SCALE GENOMIC DNA]</scope>
    <source>
        <strain evidence="2 3">DSM 43023</strain>
    </source>
</reference>
<proteinExistence type="predicted"/>
<organism evidence="2 3">
    <name type="scientific">Streptosporangium album</name>
    <dbReference type="NCBI Taxonomy" id="47479"/>
    <lineage>
        <taxon>Bacteria</taxon>
        <taxon>Bacillati</taxon>
        <taxon>Actinomycetota</taxon>
        <taxon>Actinomycetes</taxon>
        <taxon>Streptosporangiales</taxon>
        <taxon>Streptosporangiaceae</taxon>
        <taxon>Streptosporangium</taxon>
    </lineage>
</organism>
<dbReference type="AlphaFoldDB" id="A0A7W7S5Z8"/>
<evidence type="ECO:0000259" key="1">
    <source>
        <dbReference type="Pfam" id="PF13700"/>
    </source>
</evidence>
<dbReference type="Pfam" id="PF13700">
    <property type="entry name" value="DUF4158"/>
    <property type="match status" value="1"/>
</dbReference>
<protein>
    <recommendedName>
        <fullName evidence="1">DUF4158 domain-containing protein</fullName>
    </recommendedName>
</protein>
<evidence type="ECO:0000313" key="3">
    <source>
        <dbReference type="Proteomes" id="UP000534286"/>
    </source>
</evidence>
<dbReference type="Proteomes" id="UP000534286">
    <property type="component" value="Unassembled WGS sequence"/>
</dbReference>
<accession>A0A7W7S5Z8</accession>
<dbReference type="RefSeq" id="WP_221466909.1">
    <property type="nucleotide sequence ID" value="NZ_BAABEK010000057.1"/>
</dbReference>
<feature type="domain" description="DUF4158" evidence="1">
    <location>
        <begin position="40"/>
        <end position="89"/>
    </location>
</feature>
<gene>
    <name evidence="2" type="ORF">FHR32_008510</name>
</gene>
<dbReference type="InterPro" id="IPR025296">
    <property type="entry name" value="DUF4158"/>
</dbReference>
<name>A0A7W7S5Z8_9ACTN</name>
<sequence length="95" mass="10465">MPVDFPTEDEEAAYGRYAGAPSQADLERVFLLDKGFAAVEAELRAWVAARSWTSGDGPKAIFIDAVGWLRERDVLLPGVTTLARLVVQVRDDTTR</sequence>